<gene>
    <name evidence="1" type="ORF">G6048_00140</name>
</gene>
<dbReference type="EMBL" id="JAAKZX010000001">
    <property type="protein sequence ID" value="NGO40626.1"/>
    <property type="molecule type" value="Genomic_DNA"/>
</dbReference>
<keyword evidence="2" id="KW-1185">Reference proteome</keyword>
<name>A0ABX0DFH6_9ACTN</name>
<organism evidence="1 2">
    <name type="scientific">Streptomyces ureilyticus</name>
    <dbReference type="NCBI Taxonomy" id="1775131"/>
    <lineage>
        <taxon>Bacteria</taxon>
        <taxon>Bacillati</taxon>
        <taxon>Actinomycetota</taxon>
        <taxon>Actinomycetes</taxon>
        <taxon>Kitasatosporales</taxon>
        <taxon>Streptomycetaceae</taxon>
        <taxon>Streptomyces</taxon>
    </lineage>
</organism>
<evidence type="ECO:0000313" key="2">
    <source>
        <dbReference type="Proteomes" id="UP001518140"/>
    </source>
</evidence>
<protein>
    <submittedName>
        <fullName evidence="1">Uncharacterized protein</fullName>
    </submittedName>
</protein>
<proteinExistence type="predicted"/>
<dbReference type="Proteomes" id="UP001518140">
    <property type="component" value="Unassembled WGS sequence"/>
</dbReference>
<dbReference type="RefSeq" id="WP_165337312.1">
    <property type="nucleotide sequence ID" value="NZ_JAAKZX010000001.1"/>
</dbReference>
<sequence length="114" mass="12776">MIPSKQLLPTITPPGIYRQLVQLITVGTELDEPTAERLADSLLFRLGLYGPTPEKVDDWCTAMFFAAYPEGSGWVQCSKEPGHIRRGDPLHKAWRGRSWSDDHRQAVAAVDQES</sequence>
<accession>A0ABX0DFH6</accession>
<evidence type="ECO:0000313" key="1">
    <source>
        <dbReference type="EMBL" id="NGO40626.1"/>
    </source>
</evidence>
<comment type="caution">
    <text evidence="1">The sequence shown here is derived from an EMBL/GenBank/DDBJ whole genome shotgun (WGS) entry which is preliminary data.</text>
</comment>
<reference evidence="1 2" key="1">
    <citation type="submission" date="2020-02" db="EMBL/GenBank/DDBJ databases">
        <title>Whole-genome analyses of novel actinobacteria.</title>
        <authorList>
            <person name="Sahin N."/>
            <person name="Tokatli A."/>
        </authorList>
    </citation>
    <scope>NUCLEOTIDE SEQUENCE [LARGE SCALE GENOMIC DNA]</scope>
    <source>
        <strain evidence="1 2">YC419</strain>
    </source>
</reference>